<evidence type="ECO:0000256" key="4">
    <source>
        <dbReference type="ARBA" id="ARBA00023242"/>
    </source>
</evidence>
<feature type="compositionally biased region" description="Low complexity" evidence="6">
    <location>
        <begin position="538"/>
        <end position="551"/>
    </location>
</feature>
<accession>A0AAD7ZTS3</accession>
<evidence type="ECO:0000256" key="3">
    <source>
        <dbReference type="ARBA" id="ARBA00023163"/>
    </source>
</evidence>
<feature type="non-terminal residue" evidence="7">
    <location>
        <position position="1"/>
    </location>
</feature>
<comment type="subcellular location">
    <subcellularLocation>
        <location evidence="1 5">Nucleus</location>
    </subcellularLocation>
</comment>
<feature type="region of interest" description="Disordered" evidence="6">
    <location>
        <begin position="1"/>
        <end position="20"/>
    </location>
</feature>
<evidence type="ECO:0000256" key="5">
    <source>
        <dbReference type="PROSITE-ProRule" id="PRU00810"/>
    </source>
</evidence>
<feature type="compositionally biased region" description="Basic and acidic residues" evidence="6">
    <location>
        <begin position="88"/>
        <end position="116"/>
    </location>
</feature>
<dbReference type="Gene3D" id="1.20.1160.11">
    <property type="entry name" value="Paired amphipathic helix"/>
    <property type="match status" value="1"/>
</dbReference>
<dbReference type="PANTHER" id="PTHR16088:SF3">
    <property type="entry name" value="GON-4-LIKE PROTEIN"/>
    <property type="match status" value="1"/>
</dbReference>
<comment type="caution">
    <text evidence="7">The sequence shown here is derived from an EMBL/GenBank/DDBJ whole genome shotgun (WGS) entry which is preliminary data.</text>
</comment>
<feature type="compositionally biased region" description="Polar residues" evidence="6">
    <location>
        <begin position="506"/>
        <end position="523"/>
    </location>
</feature>
<evidence type="ECO:0000256" key="1">
    <source>
        <dbReference type="ARBA" id="ARBA00004123"/>
    </source>
</evidence>
<reference evidence="7" key="2">
    <citation type="submission" date="2023-05" db="EMBL/GenBank/DDBJ databases">
        <authorList>
            <person name="Fouks B."/>
        </authorList>
    </citation>
    <scope>NUCLEOTIDE SEQUENCE</scope>
    <source>
        <strain evidence="7">Stay&amp;Tobe</strain>
        <tissue evidence="7">Testes</tissue>
    </source>
</reference>
<dbReference type="InterPro" id="IPR036600">
    <property type="entry name" value="PAH_sf"/>
</dbReference>
<gene>
    <name evidence="7" type="ORF">L9F63_020440</name>
</gene>
<dbReference type="InterPro" id="IPR003822">
    <property type="entry name" value="PAH"/>
</dbReference>
<dbReference type="SUPFAM" id="SSF47762">
    <property type="entry name" value="PAH2 domain"/>
    <property type="match status" value="2"/>
</dbReference>
<dbReference type="InterPro" id="IPR052435">
    <property type="entry name" value="YY1-Transcr_Regul"/>
</dbReference>
<keyword evidence="4 5" id="KW-0539">Nucleus</keyword>
<dbReference type="GO" id="GO:0006355">
    <property type="term" value="P:regulation of DNA-templated transcription"/>
    <property type="evidence" value="ECO:0007669"/>
    <property type="project" value="InterPro"/>
</dbReference>
<reference evidence="7" key="1">
    <citation type="journal article" date="2023" name="IScience">
        <title>Live-bearing cockroach genome reveals convergent evolutionary mechanisms linked to viviparity in insects and beyond.</title>
        <authorList>
            <person name="Fouks B."/>
            <person name="Harrison M.C."/>
            <person name="Mikhailova A.A."/>
            <person name="Marchal E."/>
            <person name="English S."/>
            <person name="Carruthers M."/>
            <person name="Jennings E.C."/>
            <person name="Chiamaka E.L."/>
            <person name="Frigard R.A."/>
            <person name="Pippel M."/>
            <person name="Attardo G.M."/>
            <person name="Benoit J.B."/>
            <person name="Bornberg-Bauer E."/>
            <person name="Tobe S.S."/>
        </authorList>
    </citation>
    <scope>NUCLEOTIDE SEQUENCE</scope>
    <source>
        <strain evidence="7">Stay&amp;Tobe</strain>
    </source>
</reference>
<dbReference type="Proteomes" id="UP001233999">
    <property type="component" value="Unassembled WGS sequence"/>
</dbReference>
<sequence length="709" mass="78212">MLPSMPLISTRNKDAANEESCSAENANKALDLSLSAKKLSPLKHVTPILRKYNTQRKGKKIGPQNEQTQNLRPLAPKPVMTVMAPTQEETRNESDSEVKETPAETSDNNKEERKDNEDELAALMRASTTIQSAKVRVSNVVRKKTKQMRDLESSVMLLTPDDPVVREEKSYGFAQAYFLKVKERLEGTELYETFLQTMNDFGTSIIEVQDLYYKVTSLLSEHPDLSEEFLAFLLPEQAMQCGKLMEYLMITKMRDFFRRLEKYFEKQPLQMRKFYSALSNLSEQNQVSLTDVRTTILPLFKGNSVLIDNFLNILPAEKPPESMMTDFEDMEIGDSNKVRDDDLFETLVIPNQPDTFGGDNCACKCHQVSPQSKSAHCLSCGTRVETSKIFLQAGKALRPAKVQFESETTYQSIKRLSTKGRPKVRNRKRTTVRFNNSPLKRAHTASGSRAKKSKSGQKGRAAKSCRRLVKSKTQSANKQTPVKSSTKSTQPRTTSTSRNTATSTAKSVSNAVSSSTGQFSSPQPDEIITPSDCDMIPSDRTVSPVSSSSDTVPLVVSGIDIPCDKTAVPSVSNDSTNISDEIVVPPIPNISDKTIIPAVSSTSDAVSLDETLVPEMEISSTHHSIPFHEAASSNSDAMPFEESVIPAYGSICGDMPSNNDVTPEVSSNSGMVSFDESILPEIGSVCDEIPSDKSVIPTELSNSETPDEN</sequence>
<keyword evidence="2" id="KW-0805">Transcription regulation</keyword>
<dbReference type="AlphaFoldDB" id="A0AAD7ZTS3"/>
<dbReference type="EMBL" id="JASPKZ010007235">
    <property type="protein sequence ID" value="KAJ9585932.1"/>
    <property type="molecule type" value="Genomic_DNA"/>
</dbReference>
<dbReference type="GO" id="GO:0003712">
    <property type="term" value="F:transcription coregulator activity"/>
    <property type="evidence" value="ECO:0007669"/>
    <property type="project" value="TreeGrafter"/>
</dbReference>
<feature type="region of interest" description="Disordered" evidence="6">
    <location>
        <begin position="36"/>
        <end position="116"/>
    </location>
</feature>
<proteinExistence type="predicted"/>
<feature type="region of interest" description="Disordered" evidence="6">
    <location>
        <begin position="688"/>
        <end position="709"/>
    </location>
</feature>
<evidence type="ECO:0000256" key="2">
    <source>
        <dbReference type="ARBA" id="ARBA00023015"/>
    </source>
</evidence>
<keyword evidence="8" id="KW-1185">Reference proteome</keyword>
<evidence type="ECO:0000313" key="7">
    <source>
        <dbReference type="EMBL" id="KAJ9585932.1"/>
    </source>
</evidence>
<organism evidence="7 8">
    <name type="scientific">Diploptera punctata</name>
    <name type="common">Pacific beetle cockroach</name>
    <dbReference type="NCBI Taxonomy" id="6984"/>
    <lineage>
        <taxon>Eukaryota</taxon>
        <taxon>Metazoa</taxon>
        <taxon>Ecdysozoa</taxon>
        <taxon>Arthropoda</taxon>
        <taxon>Hexapoda</taxon>
        <taxon>Insecta</taxon>
        <taxon>Pterygota</taxon>
        <taxon>Neoptera</taxon>
        <taxon>Polyneoptera</taxon>
        <taxon>Dictyoptera</taxon>
        <taxon>Blattodea</taxon>
        <taxon>Blaberoidea</taxon>
        <taxon>Blaberidae</taxon>
        <taxon>Diplopterinae</taxon>
        <taxon>Diploptera</taxon>
    </lineage>
</organism>
<feature type="compositionally biased region" description="Polar residues" evidence="6">
    <location>
        <begin position="471"/>
        <end position="491"/>
    </location>
</feature>
<dbReference type="PROSITE" id="PS51477">
    <property type="entry name" value="PAH"/>
    <property type="match status" value="1"/>
</dbReference>
<name>A0AAD7ZTS3_DIPPU</name>
<feature type="compositionally biased region" description="Polar residues" evidence="6">
    <location>
        <begin position="699"/>
        <end position="709"/>
    </location>
</feature>
<feature type="region of interest" description="Disordered" evidence="6">
    <location>
        <begin position="413"/>
        <end position="551"/>
    </location>
</feature>
<feature type="compositionally biased region" description="Basic residues" evidence="6">
    <location>
        <begin position="449"/>
        <end position="470"/>
    </location>
</feature>
<dbReference type="Pfam" id="PF02671">
    <property type="entry name" value="PAH"/>
    <property type="match status" value="1"/>
</dbReference>
<evidence type="ECO:0000313" key="8">
    <source>
        <dbReference type="Proteomes" id="UP001233999"/>
    </source>
</evidence>
<evidence type="ECO:0008006" key="9">
    <source>
        <dbReference type="Google" id="ProtNLM"/>
    </source>
</evidence>
<feature type="compositionally biased region" description="Basic residues" evidence="6">
    <location>
        <begin position="416"/>
        <end position="431"/>
    </location>
</feature>
<evidence type="ECO:0000256" key="6">
    <source>
        <dbReference type="SAM" id="MobiDB-lite"/>
    </source>
</evidence>
<keyword evidence="3" id="KW-0804">Transcription</keyword>
<dbReference type="PANTHER" id="PTHR16088">
    <property type="entry name" value="YY1 ASSOCIATED PROTEIN-RELATED"/>
    <property type="match status" value="1"/>
</dbReference>
<dbReference type="GO" id="GO:0005634">
    <property type="term" value="C:nucleus"/>
    <property type="evidence" value="ECO:0007669"/>
    <property type="project" value="UniProtKB-SubCell"/>
</dbReference>
<protein>
    <recommendedName>
        <fullName evidence="9">GON-4-like protein</fullName>
    </recommendedName>
</protein>
<feature type="compositionally biased region" description="Low complexity" evidence="6">
    <location>
        <begin position="492"/>
        <end position="505"/>
    </location>
</feature>